<feature type="domain" description="Haemolysin-type calcium binding-related" evidence="2">
    <location>
        <begin position="1463"/>
        <end position="1501"/>
    </location>
</feature>
<dbReference type="EMBL" id="JFKB01000007">
    <property type="protein sequence ID" value="OSQ47762.1"/>
    <property type="molecule type" value="Genomic_DNA"/>
</dbReference>
<dbReference type="InterPro" id="IPR001343">
    <property type="entry name" value="Hemolysn_Ca-bd"/>
</dbReference>
<dbReference type="InterPro" id="IPR010566">
    <property type="entry name" value="Haemolys_ca-bd"/>
</dbReference>
<sequence length="1545" mass="160850">MDTATDDGEGLVLWQYSVNDGAIDHLAEGESVTETFTLLLVDDLGGETSKEVTVTITGKNDGPEIVVASPGAVITELENGEAGEDTVNHAASGTVEFSDSDLSDSHSISVTPPSGPRGALTATLSASATGVVEWNYVVSDGALDDLAEGQIIVESFILNIDDGHGGIVSTTVNVTLTGTNDAPVIIGQTEAMFDEDQQTAVINLLSNASDADGDVLSIQSATVTVGDGRQLAYSLDQVTGELVFDPAQFNDLAEGESVTIDIDYAVSDGGASVGASAVVVVEGRNDAPSAVADVMIVTEDVTTAPVTGNVLANDGDVDGDALQVVSVAGGVSEVGQTVSGIYGAIVINADGSYSYQLDNSREAVQGLAAGQAEIDSFTYEISDGNGGTAQSTINITVNGTNDAPVVLGGFISMGEAGTIDYLLHGTDVDGDVLNFELINGPTNGSVIVNADGTASVTVNGGYVGEDSFTYRVTDTQGVSREGTVALAIGNVFDGALKVNYADANNDGNLDALLSDGTGRVWTRLGDGGGGFGVAQYVGYGTESDVLGQDLDVHYADVNGDGNVDAIFNSAIGVLWSRSGNGDDSGSFEAGQSYDFGSILGQFSEDLSVSYHDINQDGYADALISSSGGNLWTRLGNQAGGFEDLQALGIGNSSVLTNVSPTYVGWKHAYSPESVSGAVSLTVVATETTTSRKVGFTSSPRAAMSEYTIDYGIYLHQSQSRFTVFTKSTPGVGYPVNGPSGTYQPGDVFGVERRDDGAIAFTKNGEVIYVKALNSPLDMPLYVQGGILHPNGTIGEVNVTVNGETNVVDDWITQKEINTGMIDEGITTKYADVNGDGNVDALMSASDGRIWTRLGDGEGDFGALQEAGDGLVLPDAEIGADVSVSYHDLNGDGYVDALLSDENGRLKVRLGDSAGSFGDIEPLRGPLTKTSGMNGWDAVAHSFESFVGNGRLILTTPYEGAHRVIGLSNEPGAGAVTYAFHIWSNGLLGVAENGEELGRFGSLGVADELSIVKDENGVVSYIQNGEVLYTSSVISPPTEALFAETVIHTPGGTTGNVSIGADGDDVTQVGWIPTTSNVDIASYGEGIETNYADLNGDGIVDAILNDADGRLWTHLGNSNGGFDPINALGTGLQTRLSKMFDRTASGATFVRWSVGAHAFEQLEGAGSLSVVATETDKGRLIGFSTEVSEQEFLSYSYAVYLRPDGVVTVYEDGEQYLFGSYHSGEVFGIERRDDGSVVYTRDGMEFYTSTTLSDLAVPLFVESSFAELGGTIGDVFLNSDNYSDQPVSWIETDELNINADITWAIDPDLDVNTLDEGFSLDFYDANGDGNIDALISDSEGRIWTRFGDGQGGFGAVDYSRTITGGTGDDVLEGNKARDTLIGGNGNDVIAGNENDDNLSGGAGNDTLSGGVGNDVLTGGSGADTFMFGLGDSIDQINDADNSDQISLGTGLEEEDVWLFQQDDDLVIQMLGSQDRLTVADWFSGGGTNHVDQIELDSGAYLDGGNVQALVDAMSVFGVDAISMGSISHNSDYDNVQVVIAANWQSS</sequence>
<organism evidence="4 5">
    <name type="scientific">Thalassospira alkalitolerans</name>
    <dbReference type="NCBI Taxonomy" id="1293890"/>
    <lineage>
        <taxon>Bacteria</taxon>
        <taxon>Pseudomonadati</taxon>
        <taxon>Pseudomonadota</taxon>
        <taxon>Alphaproteobacteria</taxon>
        <taxon>Rhodospirillales</taxon>
        <taxon>Thalassospiraceae</taxon>
        <taxon>Thalassospira</taxon>
    </lineage>
</organism>
<evidence type="ECO:0000313" key="5">
    <source>
        <dbReference type="Proteomes" id="UP000193396"/>
    </source>
</evidence>
<dbReference type="InterPro" id="IPR028994">
    <property type="entry name" value="Integrin_alpha_N"/>
</dbReference>
<evidence type="ECO:0000259" key="2">
    <source>
        <dbReference type="Pfam" id="PF06594"/>
    </source>
</evidence>
<dbReference type="Pfam" id="PF17803">
    <property type="entry name" value="Cadherin_4"/>
    <property type="match status" value="1"/>
</dbReference>
<dbReference type="PRINTS" id="PR00313">
    <property type="entry name" value="CABNDNGRPT"/>
</dbReference>
<dbReference type="STRING" id="1293890.TALK_11965"/>
<name>A0A1Y2LAZ3_9PROT</name>
<reference evidence="4 5" key="1">
    <citation type="submission" date="2014-03" db="EMBL/GenBank/DDBJ databases">
        <title>The draft genome sequence of Thalassospira alkalitolerans JCM 18968.</title>
        <authorList>
            <person name="Lai Q."/>
            <person name="Shao Z."/>
        </authorList>
    </citation>
    <scope>NUCLEOTIDE SEQUENCE [LARGE SCALE GENOMIC DNA]</scope>
    <source>
        <strain evidence="4 5">JCM 18968</strain>
    </source>
</reference>
<evidence type="ECO:0000259" key="3">
    <source>
        <dbReference type="Pfam" id="PF17803"/>
    </source>
</evidence>
<proteinExistence type="predicted"/>
<comment type="caution">
    <text evidence="4">The sequence shown here is derived from an EMBL/GenBank/DDBJ whole genome shotgun (WGS) entry which is preliminary data.</text>
</comment>
<dbReference type="PROSITE" id="PS00330">
    <property type="entry name" value="HEMOLYSIN_CALCIUM"/>
    <property type="match status" value="2"/>
</dbReference>
<dbReference type="Pfam" id="PF06594">
    <property type="entry name" value="HCBP_related"/>
    <property type="match status" value="1"/>
</dbReference>
<keyword evidence="5" id="KW-1185">Reference proteome</keyword>
<dbReference type="Gene3D" id="2.60.40.10">
    <property type="entry name" value="Immunoglobulins"/>
    <property type="match status" value="1"/>
</dbReference>
<dbReference type="Gene3D" id="2.150.10.10">
    <property type="entry name" value="Serralysin-like metalloprotease, C-terminal"/>
    <property type="match status" value="1"/>
</dbReference>
<gene>
    <name evidence="4" type="ORF">TALK_11965</name>
</gene>
<protein>
    <submittedName>
        <fullName evidence="4">Uncharacterized protein</fullName>
    </submittedName>
</protein>
<dbReference type="InterPro" id="IPR013783">
    <property type="entry name" value="Ig-like_fold"/>
</dbReference>
<dbReference type="SUPFAM" id="SSF69318">
    <property type="entry name" value="Integrin alpha N-terminal domain"/>
    <property type="match status" value="2"/>
</dbReference>
<dbReference type="NCBIfam" id="TIGR01965">
    <property type="entry name" value="VCBS_repeat"/>
    <property type="match status" value="3"/>
</dbReference>
<dbReference type="GO" id="GO:0005509">
    <property type="term" value="F:calcium ion binding"/>
    <property type="evidence" value="ECO:0007669"/>
    <property type="project" value="InterPro"/>
</dbReference>
<feature type="region of interest" description="Disordered" evidence="1">
    <location>
        <begin position="97"/>
        <end position="116"/>
    </location>
</feature>
<dbReference type="NCBIfam" id="NF012211">
    <property type="entry name" value="tand_rpt_95"/>
    <property type="match status" value="2"/>
</dbReference>
<evidence type="ECO:0000256" key="1">
    <source>
        <dbReference type="SAM" id="MobiDB-lite"/>
    </source>
</evidence>
<feature type="domain" description="RapA2 cadherin-like" evidence="3">
    <location>
        <begin position="171"/>
        <end position="228"/>
    </location>
</feature>
<dbReference type="InterPro" id="IPR011049">
    <property type="entry name" value="Serralysin-like_metalloprot_C"/>
</dbReference>
<accession>A0A1Y2LAZ3</accession>
<dbReference type="SUPFAM" id="SSF51120">
    <property type="entry name" value="beta-Roll"/>
    <property type="match status" value="1"/>
</dbReference>
<dbReference type="Gene3D" id="2.60.40.3440">
    <property type="match status" value="1"/>
</dbReference>
<dbReference type="InterPro" id="IPR018511">
    <property type="entry name" value="Hemolysin-typ_Ca-bd_CS"/>
</dbReference>
<dbReference type="Pfam" id="PF00353">
    <property type="entry name" value="HemolysinCabind"/>
    <property type="match status" value="1"/>
</dbReference>
<dbReference type="Proteomes" id="UP000193396">
    <property type="component" value="Unassembled WGS sequence"/>
</dbReference>
<evidence type="ECO:0000313" key="4">
    <source>
        <dbReference type="EMBL" id="OSQ47762.1"/>
    </source>
</evidence>
<dbReference type="InterPro" id="IPR010221">
    <property type="entry name" value="VCBS_dom"/>
</dbReference>
<dbReference type="InterPro" id="IPR040853">
    <property type="entry name" value="RapA2_cadherin-like"/>
</dbReference>
<dbReference type="Pfam" id="PF17963">
    <property type="entry name" value="Big_9"/>
    <property type="match status" value="2"/>
</dbReference>